<feature type="region of interest" description="Disordered" evidence="6">
    <location>
        <begin position="1"/>
        <end position="70"/>
    </location>
</feature>
<dbReference type="RefSeq" id="XP_070899774.1">
    <property type="nucleotide sequence ID" value="XM_071047826.1"/>
</dbReference>
<evidence type="ECO:0000259" key="8">
    <source>
        <dbReference type="PROSITE" id="PS50850"/>
    </source>
</evidence>
<feature type="transmembrane region" description="Helical" evidence="7">
    <location>
        <begin position="80"/>
        <end position="106"/>
    </location>
</feature>
<feature type="transmembrane region" description="Helical" evidence="7">
    <location>
        <begin position="206"/>
        <end position="227"/>
    </location>
</feature>
<sequence length="599" mass="63830">MDAKHSIEESSRQPRTSSSNKADIPPSSSSSSSSSSSLVKQQTNRVDSGPQQMSDEPSKSAEVAESDTPAPEEWISGIPLFMVVSGVTLVVFLMLLDTSIVATAVPKITNHFHSLQDVAWYGSAYTLASCALQPLTGKFYTHFKSKVVFLSFFLLFEVGSLISGVANSSKMLIIGRAISGMGTSGMVNGALTIIAGSVPMHKRPALIGIMMGLAQLGLVLGPLIGGVLTDKASWRWCFYINLPIGGLVAVLLLFTRVPEQRKKGRAVDVLPTFFKSFDLIGFVLFAPAAIMILLALEYGGNDYPWSDSRVIGLFVGGGATAIVFLAWEYRTGKDAMIPFHLITQRVAYFSYLNMCVLFGLTMVIAYYIPIYFQAVKGDSALTSGVNMLPNILAQLVTAVASGLLIGKLGFYIPWAIGGAIFCAVGTGLLSMLSPTTVTAAWAGYQIILGLGRGTATQAPMLAVQSNISPDDVSTAMAILTFSQTFGGSIFLAIANVIFTAGLRDQIPQYAPNVNPENVIAKGATGFRDVIAAEDLAGVLRGYAKAVDWTLYLAAALCVVQFASSWGLGWKDVRKKEVAEESVKENGGEKDVEKGVKAEA</sequence>
<dbReference type="SUPFAM" id="SSF103473">
    <property type="entry name" value="MFS general substrate transporter"/>
    <property type="match status" value="1"/>
</dbReference>
<evidence type="ECO:0000256" key="3">
    <source>
        <dbReference type="ARBA" id="ARBA00022692"/>
    </source>
</evidence>
<keyword evidence="5 7" id="KW-0472">Membrane</keyword>
<feature type="transmembrane region" description="Helical" evidence="7">
    <location>
        <begin position="348"/>
        <end position="368"/>
    </location>
</feature>
<keyword evidence="4 7" id="KW-1133">Transmembrane helix</keyword>
<evidence type="ECO:0000256" key="2">
    <source>
        <dbReference type="ARBA" id="ARBA00007520"/>
    </source>
</evidence>
<feature type="transmembrane region" description="Helical" evidence="7">
    <location>
        <begin position="308"/>
        <end position="327"/>
    </location>
</feature>
<feature type="transmembrane region" description="Helical" evidence="7">
    <location>
        <begin position="233"/>
        <end position="255"/>
    </location>
</feature>
<evidence type="ECO:0000256" key="1">
    <source>
        <dbReference type="ARBA" id="ARBA00004141"/>
    </source>
</evidence>
<protein>
    <submittedName>
        <fullName evidence="9">Major facilitator superfamily domain-containing protein</fullName>
    </submittedName>
</protein>
<dbReference type="Gene3D" id="1.20.1250.20">
    <property type="entry name" value="MFS general substrate transporter like domains"/>
    <property type="match status" value="1"/>
</dbReference>
<evidence type="ECO:0000256" key="6">
    <source>
        <dbReference type="SAM" id="MobiDB-lite"/>
    </source>
</evidence>
<dbReference type="InterPro" id="IPR020846">
    <property type="entry name" value="MFS_dom"/>
</dbReference>
<dbReference type="PROSITE" id="PS50850">
    <property type="entry name" value="MFS"/>
    <property type="match status" value="1"/>
</dbReference>
<name>A0ABR4KGC4_9EURO</name>
<feature type="compositionally biased region" description="Basic and acidic residues" evidence="6">
    <location>
        <begin position="1"/>
        <end position="12"/>
    </location>
</feature>
<evidence type="ECO:0000256" key="4">
    <source>
        <dbReference type="ARBA" id="ARBA00022989"/>
    </source>
</evidence>
<keyword evidence="3 7" id="KW-0812">Transmembrane</keyword>
<dbReference type="Gene3D" id="1.20.1720.10">
    <property type="entry name" value="Multidrug resistance protein D"/>
    <property type="match status" value="1"/>
</dbReference>
<keyword evidence="10" id="KW-1185">Reference proteome</keyword>
<feature type="transmembrane region" description="Helical" evidence="7">
    <location>
        <begin position="388"/>
        <end position="405"/>
    </location>
</feature>
<gene>
    <name evidence="9" type="ORF">BJX68DRAFT_275322</name>
</gene>
<reference evidence="9 10" key="1">
    <citation type="submission" date="2024-07" db="EMBL/GenBank/DDBJ databases">
        <title>Section-level genome sequencing and comparative genomics of Aspergillus sections Usti and Cavernicolus.</title>
        <authorList>
            <consortium name="Lawrence Berkeley National Laboratory"/>
            <person name="Nybo J.L."/>
            <person name="Vesth T.C."/>
            <person name="Theobald S."/>
            <person name="Frisvad J.C."/>
            <person name="Larsen T.O."/>
            <person name="Kjaerboelling I."/>
            <person name="Rothschild-Mancinelli K."/>
            <person name="Lyhne E.K."/>
            <person name="Kogle M.E."/>
            <person name="Barry K."/>
            <person name="Clum A."/>
            <person name="Na H."/>
            <person name="Ledsgaard L."/>
            <person name="Lin J."/>
            <person name="Lipzen A."/>
            <person name="Kuo A."/>
            <person name="Riley R."/>
            <person name="Mondo S."/>
            <person name="LaButti K."/>
            <person name="Haridas S."/>
            <person name="Pangalinan J."/>
            <person name="Salamov A.A."/>
            <person name="Simmons B.A."/>
            <person name="Magnuson J.K."/>
            <person name="Chen J."/>
            <person name="Drula E."/>
            <person name="Henrissat B."/>
            <person name="Wiebenga A."/>
            <person name="Lubbers R.J."/>
            <person name="Gomes A.C."/>
            <person name="Macurrencykelacurrency M.R."/>
            <person name="Stajich J."/>
            <person name="Grigoriev I.V."/>
            <person name="Mortensen U.H."/>
            <person name="De vries R.P."/>
            <person name="Baker S.E."/>
            <person name="Andersen M.R."/>
        </authorList>
    </citation>
    <scope>NUCLEOTIDE SEQUENCE [LARGE SCALE GENOMIC DNA]</scope>
    <source>
        <strain evidence="9 10">CBS 756.74</strain>
    </source>
</reference>
<dbReference type="Proteomes" id="UP001610444">
    <property type="component" value="Unassembled WGS sequence"/>
</dbReference>
<accession>A0ABR4KGC4</accession>
<dbReference type="InterPro" id="IPR036259">
    <property type="entry name" value="MFS_trans_sf"/>
</dbReference>
<comment type="similarity">
    <text evidence="2">Belongs to the major facilitator superfamily. TCR/Tet family.</text>
</comment>
<comment type="caution">
    <text evidence="9">The sequence shown here is derived from an EMBL/GenBank/DDBJ whole genome shotgun (WGS) entry which is preliminary data.</text>
</comment>
<feature type="region of interest" description="Disordered" evidence="6">
    <location>
        <begin position="578"/>
        <end position="599"/>
    </location>
</feature>
<dbReference type="EMBL" id="JBFXLR010000018">
    <property type="protein sequence ID" value="KAL2851333.1"/>
    <property type="molecule type" value="Genomic_DNA"/>
</dbReference>
<evidence type="ECO:0000256" key="7">
    <source>
        <dbReference type="SAM" id="Phobius"/>
    </source>
</evidence>
<feature type="transmembrane region" description="Helical" evidence="7">
    <location>
        <begin position="147"/>
        <end position="166"/>
    </location>
</feature>
<feature type="compositionally biased region" description="Polar residues" evidence="6">
    <location>
        <begin position="38"/>
        <end position="55"/>
    </location>
</feature>
<dbReference type="PRINTS" id="PR01036">
    <property type="entry name" value="TCRTETB"/>
</dbReference>
<feature type="transmembrane region" description="Helical" evidence="7">
    <location>
        <begin position="412"/>
        <end position="432"/>
    </location>
</feature>
<comment type="subcellular location">
    <subcellularLocation>
        <location evidence="1">Membrane</location>
        <topology evidence="1">Multi-pass membrane protein</topology>
    </subcellularLocation>
</comment>
<feature type="transmembrane region" description="Helical" evidence="7">
    <location>
        <begin position="276"/>
        <end position="296"/>
    </location>
</feature>
<dbReference type="Pfam" id="PF07690">
    <property type="entry name" value="MFS_1"/>
    <property type="match status" value="1"/>
</dbReference>
<feature type="compositionally biased region" description="Low complexity" evidence="6">
    <location>
        <begin position="27"/>
        <end position="37"/>
    </location>
</feature>
<organism evidence="9 10">
    <name type="scientific">Aspergillus pseudodeflectus</name>
    <dbReference type="NCBI Taxonomy" id="176178"/>
    <lineage>
        <taxon>Eukaryota</taxon>
        <taxon>Fungi</taxon>
        <taxon>Dikarya</taxon>
        <taxon>Ascomycota</taxon>
        <taxon>Pezizomycotina</taxon>
        <taxon>Eurotiomycetes</taxon>
        <taxon>Eurotiomycetidae</taxon>
        <taxon>Eurotiales</taxon>
        <taxon>Aspergillaceae</taxon>
        <taxon>Aspergillus</taxon>
        <taxon>Aspergillus subgen. Nidulantes</taxon>
    </lineage>
</organism>
<evidence type="ECO:0000313" key="9">
    <source>
        <dbReference type="EMBL" id="KAL2851333.1"/>
    </source>
</evidence>
<evidence type="ECO:0000256" key="5">
    <source>
        <dbReference type="ARBA" id="ARBA00023136"/>
    </source>
</evidence>
<dbReference type="CDD" id="cd17502">
    <property type="entry name" value="MFS_Azr1_MDR_like"/>
    <property type="match status" value="1"/>
</dbReference>
<dbReference type="PANTHER" id="PTHR23501:SF193">
    <property type="entry name" value="MULTIDRUG TRANSPORTER, PUTATIVE (AFU_ORTHOLOGUE AFUA_8G00940)-RELATED"/>
    <property type="match status" value="1"/>
</dbReference>
<proteinExistence type="inferred from homology"/>
<feature type="domain" description="Major facilitator superfamily (MFS) profile" evidence="8">
    <location>
        <begin position="83"/>
        <end position="572"/>
    </location>
</feature>
<dbReference type="PANTHER" id="PTHR23501">
    <property type="entry name" value="MAJOR FACILITATOR SUPERFAMILY"/>
    <property type="match status" value="1"/>
</dbReference>
<dbReference type="InterPro" id="IPR011701">
    <property type="entry name" value="MFS"/>
</dbReference>
<feature type="transmembrane region" description="Helical" evidence="7">
    <location>
        <begin position="475"/>
        <end position="498"/>
    </location>
</feature>
<feature type="transmembrane region" description="Helical" evidence="7">
    <location>
        <begin position="172"/>
        <end position="194"/>
    </location>
</feature>
<evidence type="ECO:0000313" key="10">
    <source>
        <dbReference type="Proteomes" id="UP001610444"/>
    </source>
</evidence>
<dbReference type="GeneID" id="98162990"/>